<reference evidence="1" key="2">
    <citation type="submission" date="2023-05" db="EMBL/GenBank/DDBJ databases">
        <authorList>
            <person name="Fouks B."/>
        </authorList>
    </citation>
    <scope>NUCLEOTIDE SEQUENCE</scope>
    <source>
        <strain evidence="1">Stay&amp;Tobe</strain>
        <tissue evidence="1">Testes</tissue>
    </source>
</reference>
<dbReference type="AlphaFoldDB" id="A0AAD7ZJN5"/>
<keyword evidence="2" id="KW-1185">Reference proteome</keyword>
<accession>A0AAD7ZJN5</accession>
<comment type="caution">
    <text evidence="1">The sequence shown here is derived from an EMBL/GenBank/DDBJ whole genome shotgun (WGS) entry which is preliminary data.</text>
</comment>
<sequence length="53" mass="6280">KSYTSTHISMPTTDITIFFQCILKFILNLNNNVIYYTKHKLFSVFPLKFVMDC</sequence>
<name>A0AAD7ZJN5_DIPPU</name>
<protein>
    <submittedName>
        <fullName evidence="1">Uncharacterized protein</fullName>
    </submittedName>
</protein>
<evidence type="ECO:0000313" key="2">
    <source>
        <dbReference type="Proteomes" id="UP001233999"/>
    </source>
</evidence>
<proteinExistence type="predicted"/>
<dbReference type="EMBL" id="JASPKZ010007834">
    <property type="protein sequence ID" value="KAJ9581930.1"/>
    <property type="molecule type" value="Genomic_DNA"/>
</dbReference>
<organism evidence="1 2">
    <name type="scientific">Diploptera punctata</name>
    <name type="common">Pacific beetle cockroach</name>
    <dbReference type="NCBI Taxonomy" id="6984"/>
    <lineage>
        <taxon>Eukaryota</taxon>
        <taxon>Metazoa</taxon>
        <taxon>Ecdysozoa</taxon>
        <taxon>Arthropoda</taxon>
        <taxon>Hexapoda</taxon>
        <taxon>Insecta</taxon>
        <taxon>Pterygota</taxon>
        <taxon>Neoptera</taxon>
        <taxon>Polyneoptera</taxon>
        <taxon>Dictyoptera</taxon>
        <taxon>Blattodea</taxon>
        <taxon>Blaberoidea</taxon>
        <taxon>Blaberidae</taxon>
        <taxon>Diplopterinae</taxon>
        <taxon>Diploptera</taxon>
    </lineage>
</organism>
<feature type="non-terminal residue" evidence="1">
    <location>
        <position position="1"/>
    </location>
</feature>
<evidence type="ECO:0000313" key="1">
    <source>
        <dbReference type="EMBL" id="KAJ9581930.1"/>
    </source>
</evidence>
<feature type="non-terminal residue" evidence="1">
    <location>
        <position position="53"/>
    </location>
</feature>
<reference evidence="1" key="1">
    <citation type="journal article" date="2023" name="IScience">
        <title>Live-bearing cockroach genome reveals convergent evolutionary mechanisms linked to viviparity in insects and beyond.</title>
        <authorList>
            <person name="Fouks B."/>
            <person name="Harrison M.C."/>
            <person name="Mikhailova A.A."/>
            <person name="Marchal E."/>
            <person name="English S."/>
            <person name="Carruthers M."/>
            <person name="Jennings E.C."/>
            <person name="Chiamaka E.L."/>
            <person name="Frigard R.A."/>
            <person name="Pippel M."/>
            <person name="Attardo G.M."/>
            <person name="Benoit J.B."/>
            <person name="Bornberg-Bauer E."/>
            <person name="Tobe S.S."/>
        </authorList>
    </citation>
    <scope>NUCLEOTIDE SEQUENCE</scope>
    <source>
        <strain evidence="1">Stay&amp;Tobe</strain>
    </source>
</reference>
<dbReference type="Proteomes" id="UP001233999">
    <property type="component" value="Unassembled WGS sequence"/>
</dbReference>
<gene>
    <name evidence="1" type="ORF">L9F63_003718</name>
</gene>